<name>A0A7W9MUI3_9ACTN</name>
<dbReference type="SUPFAM" id="SSF53850">
    <property type="entry name" value="Periplasmic binding protein-like II"/>
    <property type="match status" value="1"/>
</dbReference>
<organism evidence="2 3">
    <name type="scientific">Kribbella italica</name>
    <dbReference type="NCBI Taxonomy" id="1540520"/>
    <lineage>
        <taxon>Bacteria</taxon>
        <taxon>Bacillati</taxon>
        <taxon>Actinomycetota</taxon>
        <taxon>Actinomycetes</taxon>
        <taxon>Propionibacteriales</taxon>
        <taxon>Kribbellaceae</taxon>
        <taxon>Kribbella</taxon>
    </lineage>
</organism>
<keyword evidence="2" id="KW-0813">Transport</keyword>
<evidence type="ECO:0000313" key="2">
    <source>
        <dbReference type="EMBL" id="MBB5836220.1"/>
    </source>
</evidence>
<proteinExistence type="predicted"/>
<feature type="chain" id="PRO_5039102856" evidence="1">
    <location>
        <begin position="22"/>
        <end position="427"/>
    </location>
</feature>
<dbReference type="PANTHER" id="PTHR43649:SF11">
    <property type="entry name" value="ABC TRANSPORTER SUBSTRATE-BINDING PROTEIN YESO-RELATED"/>
    <property type="match status" value="1"/>
</dbReference>
<dbReference type="PANTHER" id="PTHR43649">
    <property type="entry name" value="ARABINOSE-BINDING PROTEIN-RELATED"/>
    <property type="match status" value="1"/>
</dbReference>
<evidence type="ECO:0000256" key="1">
    <source>
        <dbReference type="SAM" id="SignalP"/>
    </source>
</evidence>
<evidence type="ECO:0000313" key="3">
    <source>
        <dbReference type="Proteomes" id="UP000549971"/>
    </source>
</evidence>
<protein>
    <submittedName>
        <fullName evidence="2">Multiple sugar transport system substrate-binding protein</fullName>
    </submittedName>
</protein>
<feature type="signal peptide" evidence="1">
    <location>
        <begin position="1"/>
        <end position="21"/>
    </location>
</feature>
<gene>
    <name evidence="2" type="ORF">HDA39_002954</name>
</gene>
<dbReference type="AlphaFoldDB" id="A0A7W9MUI3"/>
<keyword evidence="3" id="KW-1185">Reference proteome</keyword>
<dbReference type="EMBL" id="JACHMY010000001">
    <property type="protein sequence ID" value="MBB5836220.1"/>
    <property type="molecule type" value="Genomic_DNA"/>
</dbReference>
<comment type="caution">
    <text evidence="2">The sequence shown here is derived from an EMBL/GenBank/DDBJ whole genome shotgun (WGS) entry which is preliminary data.</text>
</comment>
<dbReference type="InterPro" id="IPR050490">
    <property type="entry name" value="Bact_solute-bd_prot1"/>
</dbReference>
<accession>A0A7W9MUI3</accession>
<dbReference type="PROSITE" id="PS51257">
    <property type="entry name" value="PROKAR_LIPOPROTEIN"/>
    <property type="match status" value="1"/>
</dbReference>
<keyword evidence="2" id="KW-0762">Sugar transport</keyword>
<dbReference type="Proteomes" id="UP000549971">
    <property type="component" value="Unassembled WGS sequence"/>
</dbReference>
<dbReference type="RefSeq" id="WP_184795765.1">
    <property type="nucleotide sequence ID" value="NZ_JACHMY010000001.1"/>
</dbReference>
<keyword evidence="1" id="KW-0732">Signal</keyword>
<reference evidence="2 3" key="1">
    <citation type="submission" date="2020-08" db="EMBL/GenBank/DDBJ databases">
        <title>Sequencing the genomes of 1000 actinobacteria strains.</title>
        <authorList>
            <person name="Klenk H.-P."/>
        </authorList>
    </citation>
    <scope>NUCLEOTIDE SEQUENCE [LARGE SCALE GENOMIC DNA]</scope>
    <source>
        <strain evidence="2 3">DSM 28967</strain>
    </source>
</reference>
<sequence>MGRATRTRWLAAALGTVLVLAGCGSGDDTAGGKVTLRFTWWGSDGRHAITQQVIDAFEAEHPTIEIKGEYGDWSGYWDKLSTQVAANDAPDIIQMDEQYIREYAGRGALLDLAKYGVKLDDFDAPVAQAGEFDDGLYGVVSGVNAPVLLANPKLFEQAGVKLPNDRTWTWDDYHRIATELTSKSAKGVWGSQSFSGDTGALKIWLRQRGADLFTAEGKLGFTAEQLAGFFDELKKLREAGAIPTAELIEENSNATINQSGSATGKYAMGLWNSNQLAQVSEAAGHQFKLLRYPSLTGKSKDAQEYYKASQFWSASARTKHPEEVGEFVDFLANSPQAAQLLLSERGTQPNKKLREATTSKLSATDQVINRFISDLAPDLGPPTPPVPVGLGGAGFPLGEYSSEVLFGRMSSLDAAGKLIEEANNNMK</sequence>
<dbReference type="Gene3D" id="3.40.190.10">
    <property type="entry name" value="Periplasmic binding protein-like II"/>
    <property type="match status" value="2"/>
</dbReference>
<dbReference type="InterPro" id="IPR006059">
    <property type="entry name" value="SBP"/>
</dbReference>
<dbReference type="Pfam" id="PF13416">
    <property type="entry name" value="SBP_bac_8"/>
    <property type="match status" value="1"/>
</dbReference>